<comment type="caution">
    <text evidence="1">The sequence shown here is derived from an EMBL/GenBank/DDBJ whole genome shotgun (WGS) entry which is preliminary data.</text>
</comment>
<sequence length="104" mass="11693">MRVDEMTDEQRALLQRYVSAFERYDMDALVSVLRQDATMSMPPYALWLSGVDDIVAWHVGPGHGCRGSRTQLLTANGLPAMATWKPREGGGYQPWSLVVVEPER</sequence>
<organism evidence="1 2">
    <name type="scientific">Angustibacter aerolatus</name>
    <dbReference type="NCBI Taxonomy" id="1162965"/>
    <lineage>
        <taxon>Bacteria</taxon>
        <taxon>Bacillati</taxon>
        <taxon>Actinomycetota</taxon>
        <taxon>Actinomycetes</taxon>
        <taxon>Kineosporiales</taxon>
        <taxon>Kineosporiaceae</taxon>
    </lineage>
</organism>
<keyword evidence="2" id="KW-1185">Reference proteome</keyword>
<name>A0ABQ6JJJ7_9ACTN</name>
<gene>
    <name evidence="1" type="ORF">GCM10025868_28380</name>
</gene>
<evidence type="ECO:0000313" key="1">
    <source>
        <dbReference type="EMBL" id="GMA87588.1"/>
    </source>
</evidence>
<evidence type="ECO:0000313" key="2">
    <source>
        <dbReference type="Proteomes" id="UP001157017"/>
    </source>
</evidence>
<dbReference type="Gene3D" id="3.10.450.50">
    <property type="match status" value="1"/>
</dbReference>
<proteinExistence type="predicted"/>
<accession>A0ABQ6JJJ7</accession>
<dbReference type="EMBL" id="BSUZ01000001">
    <property type="protein sequence ID" value="GMA87588.1"/>
    <property type="molecule type" value="Genomic_DNA"/>
</dbReference>
<dbReference type="SUPFAM" id="SSF54427">
    <property type="entry name" value="NTF2-like"/>
    <property type="match status" value="1"/>
</dbReference>
<evidence type="ECO:0008006" key="3">
    <source>
        <dbReference type="Google" id="ProtNLM"/>
    </source>
</evidence>
<dbReference type="Proteomes" id="UP001157017">
    <property type="component" value="Unassembled WGS sequence"/>
</dbReference>
<reference evidence="2" key="1">
    <citation type="journal article" date="2019" name="Int. J. Syst. Evol. Microbiol.">
        <title>The Global Catalogue of Microorganisms (GCM) 10K type strain sequencing project: providing services to taxonomists for standard genome sequencing and annotation.</title>
        <authorList>
            <consortium name="The Broad Institute Genomics Platform"/>
            <consortium name="The Broad Institute Genome Sequencing Center for Infectious Disease"/>
            <person name="Wu L."/>
            <person name="Ma J."/>
        </authorList>
    </citation>
    <scope>NUCLEOTIDE SEQUENCE [LARGE SCALE GENOMIC DNA]</scope>
    <source>
        <strain evidence="2">NBRC 108730</strain>
    </source>
</reference>
<protein>
    <recommendedName>
        <fullName evidence="3">SnoaL-like domain-containing protein</fullName>
    </recommendedName>
</protein>
<dbReference type="InterPro" id="IPR032710">
    <property type="entry name" value="NTF2-like_dom_sf"/>
</dbReference>